<dbReference type="InterPro" id="IPR001487">
    <property type="entry name" value="Bromodomain"/>
</dbReference>
<evidence type="ECO:0000313" key="5">
    <source>
        <dbReference type="EMBL" id="KAH9310435.1"/>
    </source>
</evidence>
<feature type="domain" description="Bromo" evidence="4">
    <location>
        <begin position="183"/>
        <end position="232"/>
    </location>
</feature>
<dbReference type="Gene3D" id="1.20.920.10">
    <property type="entry name" value="Bromodomain-like"/>
    <property type="match status" value="1"/>
</dbReference>
<protein>
    <recommendedName>
        <fullName evidence="4">Bromo domain-containing protein</fullName>
    </recommendedName>
</protein>
<evidence type="ECO:0000313" key="6">
    <source>
        <dbReference type="Proteomes" id="UP000824469"/>
    </source>
</evidence>
<dbReference type="SMART" id="SM00297">
    <property type="entry name" value="BROMO"/>
    <property type="match status" value="1"/>
</dbReference>
<organism evidence="5 6">
    <name type="scientific">Taxus chinensis</name>
    <name type="common">Chinese yew</name>
    <name type="synonym">Taxus wallichiana var. chinensis</name>
    <dbReference type="NCBI Taxonomy" id="29808"/>
    <lineage>
        <taxon>Eukaryota</taxon>
        <taxon>Viridiplantae</taxon>
        <taxon>Streptophyta</taxon>
        <taxon>Embryophyta</taxon>
        <taxon>Tracheophyta</taxon>
        <taxon>Spermatophyta</taxon>
        <taxon>Pinopsida</taxon>
        <taxon>Pinidae</taxon>
        <taxon>Conifers II</taxon>
        <taxon>Cupressales</taxon>
        <taxon>Taxaceae</taxon>
        <taxon>Taxus</taxon>
    </lineage>
</organism>
<dbReference type="EMBL" id="JAHRHJ020000006">
    <property type="protein sequence ID" value="KAH9310435.1"/>
    <property type="molecule type" value="Genomic_DNA"/>
</dbReference>
<evidence type="ECO:0000256" key="1">
    <source>
        <dbReference type="ARBA" id="ARBA00023117"/>
    </source>
</evidence>
<reference evidence="5 6" key="1">
    <citation type="journal article" date="2021" name="Nat. Plants">
        <title>The Taxus genome provides insights into paclitaxel biosynthesis.</title>
        <authorList>
            <person name="Xiong X."/>
            <person name="Gou J."/>
            <person name="Liao Q."/>
            <person name="Li Y."/>
            <person name="Zhou Q."/>
            <person name="Bi G."/>
            <person name="Li C."/>
            <person name="Du R."/>
            <person name="Wang X."/>
            <person name="Sun T."/>
            <person name="Guo L."/>
            <person name="Liang H."/>
            <person name="Lu P."/>
            <person name="Wu Y."/>
            <person name="Zhang Z."/>
            <person name="Ro D.K."/>
            <person name="Shang Y."/>
            <person name="Huang S."/>
            <person name="Yan J."/>
        </authorList>
    </citation>
    <scope>NUCLEOTIDE SEQUENCE [LARGE SCALE GENOMIC DNA]</scope>
    <source>
        <strain evidence="5">Ta-2019</strain>
    </source>
</reference>
<name>A0AA38FUT4_TAXCH</name>
<feature type="compositionally biased region" description="Polar residues" evidence="3">
    <location>
        <begin position="124"/>
        <end position="140"/>
    </location>
</feature>
<dbReference type="Proteomes" id="UP000824469">
    <property type="component" value="Unassembled WGS sequence"/>
</dbReference>
<sequence>MERDKLSKPAAKLSHSQYNDLNIQAEEQEKPLEGEEEEEEEDHQIKKNPKLNNHEEKRGRGRPRGSGKKRSVAPIIRSPSVSADDYDDHHKRGRKKKQLMAVVAATGGSEEGVVLGNVLGNGQFTTRSKRLSGSPQSLDQDNYKKQNHSYETTNPVSGKLTEQQIATPIPERKLLEIVLDKLQKKDKYEVFAEPVDPEEVPDYYKYIKNPMDFGTIRMKLAEGVYASLEQFE</sequence>
<evidence type="ECO:0000256" key="2">
    <source>
        <dbReference type="PROSITE-ProRule" id="PRU00035"/>
    </source>
</evidence>
<dbReference type="CDD" id="cd04369">
    <property type="entry name" value="Bromodomain"/>
    <property type="match status" value="1"/>
</dbReference>
<dbReference type="Pfam" id="PF00439">
    <property type="entry name" value="Bromodomain"/>
    <property type="match status" value="1"/>
</dbReference>
<dbReference type="InterPro" id="IPR051831">
    <property type="entry name" value="Bromodomain_contain_prot"/>
</dbReference>
<keyword evidence="6" id="KW-1185">Reference proteome</keyword>
<accession>A0AA38FUT4</accession>
<dbReference type="PANTHER" id="PTHR22881">
    <property type="entry name" value="BROMODOMAIN CONTAINING PROTEIN"/>
    <property type="match status" value="1"/>
</dbReference>
<gene>
    <name evidence="5" type="ORF">KI387_025470</name>
</gene>
<feature type="non-terminal residue" evidence="5">
    <location>
        <position position="232"/>
    </location>
</feature>
<dbReference type="PANTHER" id="PTHR22881:SF26">
    <property type="entry name" value="BROMODOMAIN CONTAINING PROTEIN, EXPRESSED"/>
    <property type="match status" value="1"/>
</dbReference>
<feature type="region of interest" description="Disordered" evidence="3">
    <location>
        <begin position="1"/>
        <end position="100"/>
    </location>
</feature>
<keyword evidence="1 2" id="KW-0103">Bromodomain</keyword>
<dbReference type="InterPro" id="IPR036427">
    <property type="entry name" value="Bromodomain-like_sf"/>
</dbReference>
<feature type="region of interest" description="Disordered" evidence="3">
    <location>
        <begin position="124"/>
        <end position="157"/>
    </location>
</feature>
<evidence type="ECO:0000256" key="3">
    <source>
        <dbReference type="SAM" id="MobiDB-lite"/>
    </source>
</evidence>
<dbReference type="AlphaFoldDB" id="A0AA38FUT4"/>
<proteinExistence type="predicted"/>
<dbReference type="PROSITE" id="PS50014">
    <property type="entry name" value="BROMODOMAIN_2"/>
    <property type="match status" value="1"/>
</dbReference>
<dbReference type="SUPFAM" id="SSF47370">
    <property type="entry name" value="Bromodomain"/>
    <property type="match status" value="1"/>
</dbReference>
<dbReference type="PRINTS" id="PR00503">
    <property type="entry name" value="BROMODOMAIN"/>
</dbReference>
<feature type="compositionally biased region" description="Basic residues" evidence="3">
    <location>
        <begin position="59"/>
        <end position="71"/>
    </location>
</feature>
<evidence type="ECO:0000259" key="4">
    <source>
        <dbReference type="PROSITE" id="PS50014"/>
    </source>
</evidence>
<comment type="caution">
    <text evidence="5">The sequence shown here is derived from an EMBL/GenBank/DDBJ whole genome shotgun (WGS) entry which is preliminary data.</text>
</comment>